<keyword evidence="2" id="KW-1185">Reference proteome</keyword>
<protein>
    <submittedName>
        <fullName evidence="1">Uncharacterized protein</fullName>
    </submittedName>
</protein>
<name>A0A366XSG4_9BACI</name>
<comment type="caution">
    <text evidence="1">The sequence shown here is derived from an EMBL/GenBank/DDBJ whole genome shotgun (WGS) entry which is preliminary data.</text>
</comment>
<dbReference type="AlphaFoldDB" id="A0A366XSG4"/>
<dbReference type="OrthoDB" id="2970674at2"/>
<dbReference type="Proteomes" id="UP000253314">
    <property type="component" value="Unassembled WGS sequence"/>
</dbReference>
<organism evidence="1 2">
    <name type="scientific">Bacillus taeanensis</name>
    <dbReference type="NCBI Taxonomy" id="273032"/>
    <lineage>
        <taxon>Bacteria</taxon>
        <taxon>Bacillati</taxon>
        <taxon>Bacillota</taxon>
        <taxon>Bacilli</taxon>
        <taxon>Bacillales</taxon>
        <taxon>Bacillaceae</taxon>
        <taxon>Bacillus</taxon>
    </lineage>
</organism>
<sequence length="63" mass="7137">MNRYEIHEKITHLKSRLEQGEYGFLNANDPIIHSLVKVKLSEDGIIDLDTVDTSIISALNSLK</sequence>
<evidence type="ECO:0000313" key="1">
    <source>
        <dbReference type="EMBL" id="RBW67699.1"/>
    </source>
</evidence>
<dbReference type="RefSeq" id="WP_113808103.1">
    <property type="nucleotide sequence ID" value="NZ_QOCW01000031.1"/>
</dbReference>
<dbReference type="EMBL" id="QOCW01000031">
    <property type="protein sequence ID" value="RBW67699.1"/>
    <property type="molecule type" value="Genomic_DNA"/>
</dbReference>
<proteinExistence type="predicted"/>
<evidence type="ECO:0000313" key="2">
    <source>
        <dbReference type="Proteomes" id="UP000253314"/>
    </source>
</evidence>
<reference evidence="1 2" key="1">
    <citation type="submission" date="2018-07" db="EMBL/GenBank/DDBJ databases">
        <title>Lottiidibacillus patelloidae gen. nov., sp. nov., isolated from the intestinal tract of a marine limpet and the reclassification of B. taeanensis BH030017T, B. algicola KMM 3737T and B. hwajinpoensis SW-72T as genus Lottiidibacillus.</title>
        <authorList>
            <person name="Liu R."/>
            <person name="Huang Z."/>
        </authorList>
    </citation>
    <scope>NUCLEOTIDE SEQUENCE [LARGE SCALE GENOMIC DNA]</scope>
    <source>
        <strain evidence="1 2">BH030017</strain>
    </source>
</reference>
<gene>
    <name evidence="1" type="ORF">DS031_20720</name>
</gene>
<accession>A0A366XSG4</accession>